<sequence>EEKEPSRSPFHMISGGNPSSSAGPECDDVKQD</sequence>
<comment type="caution">
    <text evidence="2">The sequence shown here is derived from an EMBL/GenBank/DDBJ whole genome shotgun (WGS) entry which is preliminary data.</text>
</comment>
<organism evidence="2 3">
    <name type="scientific">Trichonephila inaurata madagascariensis</name>
    <dbReference type="NCBI Taxonomy" id="2747483"/>
    <lineage>
        <taxon>Eukaryota</taxon>
        <taxon>Metazoa</taxon>
        <taxon>Ecdysozoa</taxon>
        <taxon>Arthropoda</taxon>
        <taxon>Chelicerata</taxon>
        <taxon>Arachnida</taxon>
        <taxon>Araneae</taxon>
        <taxon>Araneomorphae</taxon>
        <taxon>Entelegynae</taxon>
        <taxon>Araneoidea</taxon>
        <taxon>Nephilidae</taxon>
        <taxon>Trichonephila</taxon>
        <taxon>Trichonephila inaurata</taxon>
    </lineage>
</organism>
<accession>A0A8X6WR10</accession>
<keyword evidence="3" id="KW-1185">Reference proteome</keyword>
<dbReference type="AlphaFoldDB" id="A0A8X6WR10"/>
<evidence type="ECO:0000313" key="2">
    <source>
        <dbReference type="EMBL" id="GFY39190.1"/>
    </source>
</evidence>
<feature type="region of interest" description="Disordered" evidence="1">
    <location>
        <begin position="1"/>
        <end position="32"/>
    </location>
</feature>
<feature type="non-terminal residue" evidence="2">
    <location>
        <position position="1"/>
    </location>
</feature>
<protein>
    <submittedName>
        <fullName evidence="2">Uncharacterized protein</fullName>
    </submittedName>
</protein>
<name>A0A8X6WR10_9ARAC</name>
<evidence type="ECO:0000256" key="1">
    <source>
        <dbReference type="SAM" id="MobiDB-lite"/>
    </source>
</evidence>
<dbReference type="Proteomes" id="UP000886998">
    <property type="component" value="Unassembled WGS sequence"/>
</dbReference>
<gene>
    <name evidence="2" type="ORF">TNIN_233561</name>
</gene>
<evidence type="ECO:0000313" key="3">
    <source>
        <dbReference type="Proteomes" id="UP000886998"/>
    </source>
</evidence>
<dbReference type="EMBL" id="BMAV01001245">
    <property type="protein sequence ID" value="GFY39190.1"/>
    <property type="molecule type" value="Genomic_DNA"/>
</dbReference>
<proteinExistence type="predicted"/>
<reference evidence="2" key="1">
    <citation type="submission" date="2020-08" db="EMBL/GenBank/DDBJ databases">
        <title>Multicomponent nature underlies the extraordinary mechanical properties of spider dragline silk.</title>
        <authorList>
            <person name="Kono N."/>
            <person name="Nakamura H."/>
            <person name="Mori M."/>
            <person name="Yoshida Y."/>
            <person name="Ohtoshi R."/>
            <person name="Malay A.D."/>
            <person name="Moran D.A.P."/>
            <person name="Tomita M."/>
            <person name="Numata K."/>
            <person name="Arakawa K."/>
        </authorList>
    </citation>
    <scope>NUCLEOTIDE SEQUENCE</scope>
</reference>